<proteinExistence type="predicted"/>
<feature type="transmembrane region" description="Helical" evidence="1">
    <location>
        <begin position="90"/>
        <end position="109"/>
    </location>
</feature>
<accession>A0ABY7AE84</accession>
<organism evidence="2 3">
    <name type="scientific">Lacrimispora xylanolytica</name>
    <dbReference type="NCBI Taxonomy" id="29375"/>
    <lineage>
        <taxon>Bacteria</taxon>
        <taxon>Bacillati</taxon>
        <taxon>Bacillota</taxon>
        <taxon>Clostridia</taxon>
        <taxon>Lachnospirales</taxon>
        <taxon>Lachnospiraceae</taxon>
        <taxon>Lacrimispora</taxon>
    </lineage>
</organism>
<gene>
    <name evidence="2" type="ORF">OW255_20165</name>
</gene>
<dbReference type="Proteomes" id="UP001163115">
    <property type="component" value="Chromosome"/>
</dbReference>
<evidence type="ECO:0000256" key="1">
    <source>
        <dbReference type="SAM" id="Phobius"/>
    </source>
</evidence>
<evidence type="ECO:0000313" key="3">
    <source>
        <dbReference type="Proteomes" id="UP001163115"/>
    </source>
</evidence>
<keyword evidence="1" id="KW-0812">Transmembrane</keyword>
<protein>
    <submittedName>
        <fullName evidence="2">Uncharacterized protein</fullName>
    </submittedName>
</protein>
<keyword evidence="3" id="KW-1185">Reference proteome</keyword>
<dbReference type="RefSeq" id="WP_024838013.1">
    <property type="nucleotide sequence ID" value="NZ_CP113524.1"/>
</dbReference>
<keyword evidence="1" id="KW-0472">Membrane</keyword>
<reference evidence="2" key="1">
    <citation type="submission" date="2022-11" db="EMBL/GenBank/DDBJ databases">
        <title>Lacrimispora xylanolytica sy1, complete genome.</title>
        <authorList>
            <person name="Choi S."/>
        </authorList>
    </citation>
    <scope>NUCLEOTIDE SEQUENCE</scope>
    <source>
        <strain evidence="2">Sy1</strain>
    </source>
</reference>
<sequence length="186" mass="21580">MEQGRDNHNKCSILKCNKKSKASQEKMEAYLLDYMQQHPEITPDPPSPPPGEFQTIMAEMRRRGATTVLNRQLKLRSKYRRLVYYLHKPFMVSMVICVIFSVTSIGVCAGKAEKYRISKAKIPETKIWHEDDTLCFLPFISPSEGATDSHRAERKIKSYQKDHEINDIPEINRKITFHSSNNLPIR</sequence>
<dbReference type="EMBL" id="CP113524">
    <property type="protein sequence ID" value="WAJ23832.1"/>
    <property type="molecule type" value="Genomic_DNA"/>
</dbReference>
<keyword evidence="1" id="KW-1133">Transmembrane helix</keyword>
<name>A0ABY7AE84_9FIRM</name>
<evidence type="ECO:0000313" key="2">
    <source>
        <dbReference type="EMBL" id="WAJ23832.1"/>
    </source>
</evidence>